<dbReference type="Proteomes" id="UP001215280">
    <property type="component" value="Unassembled WGS sequence"/>
</dbReference>
<evidence type="ECO:0000313" key="2">
    <source>
        <dbReference type="EMBL" id="KAJ7719021.1"/>
    </source>
</evidence>
<protein>
    <submittedName>
        <fullName evidence="2">Uncharacterized protein</fullName>
    </submittedName>
</protein>
<feature type="region of interest" description="Disordered" evidence="1">
    <location>
        <begin position="52"/>
        <end position="102"/>
    </location>
</feature>
<sequence length="113" mass="12256">MSLSLHTLFCTAPASFSLHSSLTSTKPRRSSYLPEFPLPVPIPPESFSMPAPSLGSNAVLPRPKRGAPPIDPPRPRAITEQGLGLSVRVKKAMRRKSAKTPSNVHPAVCAEWY</sequence>
<name>A0AAD7HFC7_9AGAR</name>
<organism evidence="2 3">
    <name type="scientific">Mycena maculata</name>
    <dbReference type="NCBI Taxonomy" id="230809"/>
    <lineage>
        <taxon>Eukaryota</taxon>
        <taxon>Fungi</taxon>
        <taxon>Dikarya</taxon>
        <taxon>Basidiomycota</taxon>
        <taxon>Agaricomycotina</taxon>
        <taxon>Agaricomycetes</taxon>
        <taxon>Agaricomycetidae</taxon>
        <taxon>Agaricales</taxon>
        <taxon>Marasmiineae</taxon>
        <taxon>Mycenaceae</taxon>
        <taxon>Mycena</taxon>
    </lineage>
</organism>
<dbReference type="EMBL" id="JARJLG010000297">
    <property type="protein sequence ID" value="KAJ7719021.1"/>
    <property type="molecule type" value="Genomic_DNA"/>
</dbReference>
<gene>
    <name evidence="2" type="ORF">DFH07DRAFT_973069</name>
</gene>
<proteinExistence type="predicted"/>
<dbReference type="AlphaFoldDB" id="A0AAD7HFC7"/>
<feature type="compositionally biased region" description="Basic residues" evidence="1">
    <location>
        <begin position="88"/>
        <end position="98"/>
    </location>
</feature>
<accession>A0AAD7HFC7</accession>
<comment type="caution">
    <text evidence="2">The sequence shown here is derived from an EMBL/GenBank/DDBJ whole genome shotgun (WGS) entry which is preliminary data.</text>
</comment>
<keyword evidence="3" id="KW-1185">Reference proteome</keyword>
<reference evidence="2" key="1">
    <citation type="submission" date="2023-03" db="EMBL/GenBank/DDBJ databases">
        <title>Massive genome expansion in bonnet fungi (Mycena s.s.) driven by repeated elements and novel gene families across ecological guilds.</title>
        <authorList>
            <consortium name="Lawrence Berkeley National Laboratory"/>
            <person name="Harder C.B."/>
            <person name="Miyauchi S."/>
            <person name="Viragh M."/>
            <person name="Kuo A."/>
            <person name="Thoen E."/>
            <person name="Andreopoulos B."/>
            <person name="Lu D."/>
            <person name="Skrede I."/>
            <person name="Drula E."/>
            <person name="Henrissat B."/>
            <person name="Morin E."/>
            <person name="Kohler A."/>
            <person name="Barry K."/>
            <person name="LaButti K."/>
            <person name="Morin E."/>
            <person name="Salamov A."/>
            <person name="Lipzen A."/>
            <person name="Mereny Z."/>
            <person name="Hegedus B."/>
            <person name="Baldrian P."/>
            <person name="Stursova M."/>
            <person name="Weitz H."/>
            <person name="Taylor A."/>
            <person name="Grigoriev I.V."/>
            <person name="Nagy L.G."/>
            <person name="Martin F."/>
            <person name="Kauserud H."/>
        </authorList>
    </citation>
    <scope>NUCLEOTIDE SEQUENCE</scope>
    <source>
        <strain evidence="2">CBHHK188m</strain>
    </source>
</reference>
<evidence type="ECO:0000313" key="3">
    <source>
        <dbReference type="Proteomes" id="UP001215280"/>
    </source>
</evidence>
<evidence type="ECO:0000256" key="1">
    <source>
        <dbReference type="SAM" id="MobiDB-lite"/>
    </source>
</evidence>